<name>A0A4P6GBG0_9PSED</name>
<dbReference type="Proteomes" id="UP000291121">
    <property type="component" value="Chromosome"/>
</dbReference>
<keyword evidence="3" id="KW-1185">Reference proteome</keyword>
<proteinExistence type="predicted"/>
<protein>
    <recommendedName>
        <fullName evidence="4">DUF3077 domain-containing protein</fullName>
    </recommendedName>
</protein>
<feature type="region of interest" description="Disordered" evidence="1">
    <location>
        <begin position="1"/>
        <end position="24"/>
    </location>
</feature>
<accession>A0A4P6GBG0</accession>
<reference evidence="2 3" key="1">
    <citation type="submission" date="2017-11" db="EMBL/GenBank/DDBJ databases">
        <title>Genome sequence of Pseudomonas arsenicoxydans ACM1.</title>
        <authorList>
            <person name="Nascimento F.X."/>
        </authorList>
    </citation>
    <scope>NUCLEOTIDE SEQUENCE [LARGE SCALE GENOMIC DNA]</scope>
    <source>
        <strain evidence="2 3">ACM1</strain>
    </source>
</reference>
<gene>
    <name evidence="2" type="ORF">CUN61_29845</name>
</gene>
<evidence type="ECO:0008006" key="4">
    <source>
        <dbReference type="Google" id="ProtNLM"/>
    </source>
</evidence>
<dbReference type="RefSeq" id="WP_208669702.1">
    <property type="nucleotide sequence ID" value="NZ_CP024767.1"/>
</dbReference>
<evidence type="ECO:0000256" key="1">
    <source>
        <dbReference type="SAM" id="MobiDB-lite"/>
    </source>
</evidence>
<dbReference type="AlphaFoldDB" id="A0A4P6GBG0"/>
<sequence length="122" mass="13224">MFKPTPNPPETDDVSPYESTDPKKLNEAADRALDYYLKPVIPQVTPRKPSTIFLIAPDIDNETLLANACESLASASVMLSDFAGLVEGTHRNTLLGIQQSVMLGELAVNRLLDNLDPPGCTV</sequence>
<dbReference type="Pfam" id="PF19619">
    <property type="entry name" value="DUF6124"/>
    <property type="match status" value="1"/>
</dbReference>
<evidence type="ECO:0000313" key="3">
    <source>
        <dbReference type="Proteomes" id="UP000291121"/>
    </source>
</evidence>
<organism evidence="2 3">
    <name type="scientific">Pseudomonas arsenicoxydans</name>
    <dbReference type="NCBI Taxonomy" id="702115"/>
    <lineage>
        <taxon>Bacteria</taxon>
        <taxon>Pseudomonadati</taxon>
        <taxon>Pseudomonadota</taxon>
        <taxon>Gammaproteobacteria</taxon>
        <taxon>Pseudomonadales</taxon>
        <taxon>Pseudomonadaceae</taxon>
        <taxon>Pseudomonas</taxon>
    </lineage>
</organism>
<dbReference type="EMBL" id="CP024767">
    <property type="protein sequence ID" value="QAY87896.1"/>
    <property type="molecule type" value="Genomic_DNA"/>
</dbReference>
<evidence type="ECO:0000313" key="2">
    <source>
        <dbReference type="EMBL" id="QAY87896.1"/>
    </source>
</evidence>